<dbReference type="RefSeq" id="WP_036764019.1">
    <property type="nucleotide sequence ID" value="NZ_CP018297.1"/>
</dbReference>
<evidence type="ECO:0000313" key="2">
    <source>
        <dbReference type="Proteomes" id="UP000251647"/>
    </source>
</evidence>
<evidence type="ECO:0000313" key="1">
    <source>
        <dbReference type="EMBL" id="SPY27989.1"/>
    </source>
</evidence>
<dbReference type="AlphaFoldDB" id="A0A2T3Q368"/>
<reference evidence="1 2" key="1">
    <citation type="submission" date="2018-06" db="EMBL/GenBank/DDBJ databases">
        <authorList>
            <consortium name="Pathogen Informatics"/>
            <person name="Doyle S."/>
        </authorList>
    </citation>
    <scope>NUCLEOTIDE SEQUENCE [LARGE SCALE GENOMIC DNA]</scope>
    <source>
        <strain evidence="1 2">NCTC11647</strain>
    </source>
</reference>
<dbReference type="EMBL" id="UATL01000001">
    <property type="protein sequence ID" value="SPY27989.1"/>
    <property type="molecule type" value="Genomic_DNA"/>
</dbReference>
<gene>
    <name evidence="1" type="ORF">NCTC11647_01058</name>
</gene>
<dbReference type="Proteomes" id="UP000251647">
    <property type="component" value="Unassembled WGS sequence"/>
</dbReference>
<organism evidence="1 2">
    <name type="scientific">Photobacterium damselae</name>
    <dbReference type="NCBI Taxonomy" id="38293"/>
    <lineage>
        <taxon>Bacteria</taxon>
        <taxon>Pseudomonadati</taxon>
        <taxon>Pseudomonadota</taxon>
        <taxon>Gammaproteobacteria</taxon>
        <taxon>Vibrionales</taxon>
        <taxon>Vibrionaceae</taxon>
        <taxon>Photobacterium</taxon>
    </lineage>
</organism>
<sequence length="176" mass="19935">MNNKTYQYERIEIPNSSVLDSAEQFYDGAEFLRQLPPMSGVLLPMITNAALAIELYIKSLCVRSIIKDYKNFGNGVYGGRVTEEPLTKGHYLSSLLLIIGSEVIDNIESLHADGVIQYSFSELVELVKPYDKLFVEARYAYENDALSNLDITGLFHCLTTLRFTIQKITRIERVLA</sequence>
<proteinExistence type="predicted"/>
<dbReference type="OrthoDB" id="5915958at2"/>
<name>A0A2T3Q368_PHODM</name>
<protein>
    <submittedName>
        <fullName evidence="1">Uncharacterized protein</fullName>
    </submittedName>
</protein>
<accession>A0A2T3Q368</accession>